<feature type="domain" description="Phosphoesterase HXTX" evidence="3">
    <location>
        <begin position="106"/>
        <end position="181"/>
    </location>
</feature>
<dbReference type="Pfam" id="PF02834">
    <property type="entry name" value="LigT_PEase"/>
    <property type="match status" value="2"/>
</dbReference>
<keyword evidence="1 2" id="KW-0378">Hydrolase</keyword>
<evidence type="ECO:0000256" key="2">
    <source>
        <dbReference type="HAMAP-Rule" id="MF_01940"/>
    </source>
</evidence>
<dbReference type="InterPro" id="IPR004175">
    <property type="entry name" value="RNA_CPDase"/>
</dbReference>
<dbReference type="InterPro" id="IPR009097">
    <property type="entry name" value="Cyclic_Pdiesterase"/>
</dbReference>
<evidence type="ECO:0000256" key="1">
    <source>
        <dbReference type="ARBA" id="ARBA00022801"/>
    </source>
</evidence>
<feature type="short sequence motif" description="HXTX 2" evidence="2">
    <location>
        <begin position="131"/>
        <end position="134"/>
    </location>
</feature>
<dbReference type="PANTHER" id="PTHR35561">
    <property type="entry name" value="RNA 2',3'-CYCLIC PHOSPHODIESTERASE"/>
    <property type="match status" value="1"/>
</dbReference>
<dbReference type="EC" id="3.1.4.58" evidence="2"/>
<dbReference type="GO" id="GO:0016874">
    <property type="term" value="F:ligase activity"/>
    <property type="evidence" value="ECO:0007669"/>
    <property type="project" value="UniProtKB-KW"/>
</dbReference>
<accession>B2UE92</accession>
<dbReference type="eggNOG" id="COG1514">
    <property type="taxonomic scope" value="Bacteria"/>
</dbReference>
<gene>
    <name evidence="4" type="ordered locus">Rpic_1728</name>
</gene>
<comment type="catalytic activity">
    <reaction evidence="2">
        <text>a 3'-end 2',3'-cyclophospho-ribonucleotide-RNA + H2O = a 3'-end 2'-phospho-ribonucleotide-RNA + H(+)</text>
        <dbReference type="Rhea" id="RHEA:11828"/>
        <dbReference type="Rhea" id="RHEA-COMP:10464"/>
        <dbReference type="Rhea" id="RHEA-COMP:17353"/>
        <dbReference type="ChEBI" id="CHEBI:15377"/>
        <dbReference type="ChEBI" id="CHEBI:15378"/>
        <dbReference type="ChEBI" id="CHEBI:83064"/>
        <dbReference type="ChEBI" id="CHEBI:173113"/>
        <dbReference type="EC" id="3.1.4.58"/>
    </reaction>
</comment>
<name>B2UE92_RALPJ</name>
<dbReference type="HAMAP" id="MF_01940">
    <property type="entry name" value="RNA_CPDase"/>
    <property type="match status" value="1"/>
</dbReference>
<dbReference type="SUPFAM" id="SSF55144">
    <property type="entry name" value="LigT-like"/>
    <property type="match status" value="1"/>
</dbReference>
<dbReference type="KEGG" id="rpi:Rpic_1728"/>
<evidence type="ECO:0000313" key="4">
    <source>
        <dbReference type="EMBL" id="ACD26866.1"/>
    </source>
</evidence>
<dbReference type="EMBL" id="CP001068">
    <property type="protein sequence ID" value="ACD26866.1"/>
    <property type="molecule type" value="Genomic_DNA"/>
</dbReference>
<protein>
    <recommendedName>
        <fullName evidence="2">RNA 2',3'-cyclic phosphodiesterase</fullName>
        <shortName evidence="2">RNA 2',3'-CPDase</shortName>
        <ecNumber evidence="2">3.1.4.58</ecNumber>
    </recommendedName>
</protein>
<dbReference type="AlphaFoldDB" id="B2UE92"/>
<feature type="short sequence motif" description="HXTX 1" evidence="2">
    <location>
        <begin position="44"/>
        <end position="47"/>
    </location>
</feature>
<evidence type="ECO:0000259" key="3">
    <source>
        <dbReference type="Pfam" id="PF02834"/>
    </source>
</evidence>
<dbReference type="PANTHER" id="PTHR35561:SF1">
    <property type="entry name" value="RNA 2',3'-CYCLIC PHOSPHODIESTERASE"/>
    <property type="match status" value="1"/>
</dbReference>
<dbReference type="GO" id="GO:0004113">
    <property type="term" value="F:2',3'-cyclic-nucleotide 3'-phosphodiesterase activity"/>
    <property type="evidence" value="ECO:0007669"/>
    <property type="project" value="InterPro"/>
</dbReference>
<dbReference type="InterPro" id="IPR014051">
    <property type="entry name" value="Phosphoesterase_HXTX"/>
</dbReference>
<feature type="active site" description="Proton acceptor" evidence="2">
    <location>
        <position position="131"/>
    </location>
</feature>
<feature type="active site" description="Proton donor" evidence="2">
    <location>
        <position position="44"/>
    </location>
</feature>
<comment type="function">
    <text evidence="2">Hydrolyzes RNA 2',3'-cyclic phosphodiester to an RNA 2'-phosphomonoester.</text>
</comment>
<dbReference type="Gene3D" id="3.90.1140.10">
    <property type="entry name" value="Cyclic phosphodiesterase"/>
    <property type="match status" value="1"/>
</dbReference>
<proteinExistence type="inferred from homology"/>
<reference evidence="4" key="1">
    <citation type="submission" date="2008-05" db="EMBL/GenBank/DDBJ databases">
        <title>Complete sequence of chromosome1 of Ralstonia pickettii 12J.</title>
        <authorList>
            <consortium name="US DOE Joint Genome Institute"/>
            <person name="Lucas S."/>
            <person name="Copeland A."/>
            <person name="Lapidus A."/>
            <person name="Glavina del Rio T."/>
            <person name="Dalin E."/>
            <person name="Tice H."/>
            <person name="Bruce D."/>
            <person name="Goodwin L."/>
            <person name="Pitluck S."/>
            <person name="Meincke L."/>
            <person name="Brettin T."/>
            <person name="Detter J.C."/>
            <person name="Han C."/>
            <person name="Kuske C.R."/>
            <person name="Schmutz J."/>
            <person name="Larimer F."/>
            <person name="Land M."/>
            <person name="Hauser L."/>
            <person name="Kyrpides N."/>
            <person name="Mikhailova N."/>
            <person name="Marsh T."/>
            <person name="Richardson P."/>
        </authorList>
    </citation>
    <scope>NUCLEOTIDE SEQUENCE</scope>
    <source>
        <strain evidence="4">12J</strain>
    </source>
</reference>
<feature type="domain" description="Phosphoesterase HXTX" evidence="3">
    <location>
        <begin position="11"/>
        <end position="96"/>
    </location>
</feature>
<dbReference type="STRING" id="402626.Rpic_1728"/>
<sequence>MSNFRLFIALDPTPETVAVLRRAQVCLRDVHWSGARWLPPEQWHATLRFLGATPEDQVQHWKRTLQQFDVLARDAAPLPIDGVAIWPAPAHPRVIVVTAKCAIWAQDMATRLEARARAAGYRAETRAFHPHVTLARVGVHAASARCLAAVDNAARALDGAHLQFGSVSLFVSRSPAEGPAYERLATMEFRPN</sequence>
<dbReference type="HOGENOM" id="CLU_081251_0_1_4"/>
<organism evidence="4">
    <name type="scientific">Ralstonia pickettii (strain 12J)</name>
    <dbReference type="NCBI Taxonomy" id="402626"/>
    <lineage>
        <taxon>Bacteria</taxon>
        <taxon>Pseudomonadati</taxon>
        <taxon>Pseudomonadota</taxon>
        <taxon>Betaproteobacteria</taxon>
        <taxon>Burkholderiales</taxon>
        <taxon>Burkholderiaceae</taxon>
        <taxon>Ralstonia</taxon>
    </lineage>
</organism>
<comment type="similarity">
    <text evidence="2">Belongs to the 2H phosphoesterase superfamily. ThpR family.</text>
</comment>
<keyword evidence="4" id="KW-0436">Ligase</keyword>
<dbReference type="NCBIfam" id="TIGR02258">
    <property type="entry name" value="2_5_ligase"/>
    <property type="match status" value="1"/>
</dbReference>
<dbReference type="GO" id="GO:0008664">
    <property type="term" value="F:RNA 2',3'-cyclic 3'-phosphodiesterase activity"/>
    <property type="evidence" value="ECO:0007669"/>
    <property type="project" value="UniProtKB-EC"/>
</dbReference>